<evidence type="ECO:0000259" key="1">
    <source>
        <dbReference type="Pfam" id="PF12776"/>
    </source>
</evidence>
<feature type="domain" description="Myb/SANT-like" evidence="1">
    <location>
        <begin position="4"/>
        <end position="104"/>
    </location>
</feature>
<dbReference type="EMBL" id="JBEAFC010000003">
    <property type="protein sequence ID" value="KAL1564267.1"/>
    <property type="molecule type" value="Genomic_DNA"/>
</dbReference>
<gene>
    <name evidence="2" type="ORF">AAHA92_06634</name>
</gene>
<comment type="caution">
    <text evidence="2">The sequence shown here is derived from an EMBL/GenBank/DDBJ whole genome shotgun (WGS) entry which is preliminary data.</text>
</comment>
<name>A0ABD1I736_SALDI</name>
<dbReference type="PANTHER" id="PTHR46929">
    <property type="entry name" value="EXPRESSED PROTEIN"/>
    <property type="match status" value="1"/>
</dbReference>
<proteinExistence type="predicted"/>
<reference evidence="2 3" key="1">
    <citation type="submission" date="2024-06" db="EMBL/GenBank/DDBJ databases">
        <title>A chromosome level genome sequence of Diviner's sage (Salvia divinorum).</title>
        <authorList>
            <person name="Ford S.A."/>
            <person name="Ro D.-K."/>
            <person name="Ness R.W."/>
            <person name="Phillips M.A."/>
        </authorList>
    </citation>
    <scope>NUCLEOTIDE SEQUENCE [LARGE SCALE GENOMIC DNA]</scope>
    <source>
        <strain evidence="2">SAF-2024a</strain>
        <tissue evidence="2">Leaf</tissue>
    </source>
</reference>
<evidence type="ECO:0000313" key="3">
    <source>
        <dbReference type="Proteomes" id="UP001567538"/>
    </source>
</evidence>
<dbReference type="InterPro" id="IPR024752">
    <property type="entry name" value="Myb/SANT-like_dom"/>
</dbReference>
<accession>A0ABD1I736</accession>
<sequence length="247" mass="28706">MIHYWMKWNNYNLGACFMEQMNQGNKLDGKFAWKSTSWTAAINALMVNLNIKVDKHNIQARLKTWEKHYEILHPLLISCNSGTPITWDYTMGRIVVHDENVWNERLKANSKIAPYRKRITIENWDDICTIFSQDRADGQGSKTYQENINETEVEVDSATIGDSLYRSDEEVDAMRDLLARKKRKETTSSSCSLGSKKKTSSTKIISDYDKQTIKALDLMMHDSILFDTFVGIPVEMKYKWLKTQLDK</sequence>
<dbReference type="AlphaFoldDB" id="A0ABD1I736"/>
<dbReference type="PANTHER" id="PTHR46929:SF3">
    <property type="entry name" value="MYB_SANT-LIKE DOMAIN-CONTAINING PROTEIN"/>
    <property type="match status" value="1"/>
</dbReference>
<protein>
    <recommendedName>
        <fullName evidence="1">Myb/SANT-like domain-containing protein</fullName>
    </recommendedName>
</protein>
<evidence type="ECO:0000313" key="2">
    <source>
        <dbReference type="EMBL" id="KAL1564267.1"/>
    </source>
</evidence>
<dbReference type="Pfam" id="PF12776">
    <property type="entry name" value="Myb_DNA-bind_3"/>
    <property type="match status" value="1"/>
</dbReference>
<keyword evidence="3" id="KW-1185">Reference proteome</keyword>
<organism evidence="2 3">
    <name type="scientific">Salvia divinorum</name>
    <name type="common">Maria pastora</name>
    <name type="synonym">Diviner's sage</name>
    <dbReference type="NCBI Taxonomy" id="28513"/>
    <lineage>
        <taxon>Eukaryota</taxon>
        <taxon>Viridiplantae</taxon>
        <taxon>Streptophyta</taxon>
        <taxon>Embryophyta</taxon>
        <taxon>Tracheophyta</taxon>
        <taxon>Spermatophyta</taxon>
        <taxon>Magnoliopsida</taxon>
        <taxon>eudicotyledons</taxon>
        <taxon>Gunneridae</taxon>
        <taxon>Pentapetalae</taxon>
        <taxon>asterids</taxon>
        <taxon>lamiids</taxon>
        <taxon>Lamiales</taxon>
        <taxon>Lamiaceae</taxon>
        <taxon>Nepetoideae</taxon>
        <taxon>Mentheae</taxon>
        <taxon>Salviinae</taxon>
        <taxon>Salvia</taxon>
        <taxon>Salvia subgen. Calosphace</taxon>
    </lineage>
</organism>
<dbReference type="Proteomes" id="UP001567538">
    <property type="component" value="Unassembled WGS sequence"/>
</dbReference>